<dbReference type="InterPro" id="IPR027417">
    <property type="entry name" value="P-loop_NTPase"/>
</dbReference>
<dbReference type="SUPFAM" id="SSF90002">
    <property type="entry name" value="Hypothetical protein YjiA, C-terminal domain"/>
    <property type="match status" value="1"/>
</dbReference>
<dbReference type="RefSeq" id="WP_208239618.1">
    <property type="nucleotide sequence ID" value="NZ_BAAAQU010000002.1"/>
</dbReference>
<reference evidence="2" key="1">
    <citation type="submission" date="2021-03" db="EMBL/GenBank/DDBJ databases">
        <title>Leucobacter chromiisoli sp. nov., isolated from chromium-containing soil of chemical plant.</title>
        <authorList>
            <person name="Xu Z."/>
        </authorList>
    </citation>
    <scope>NUCLEOTIDE SEQUENCE</scope>
    <source>
        <strain evidence="2">K 70/01</strain>
    </source>
</reference>
<proteinExistence type="predicted"/>
<protein>
    <submittedName>
        <fullName evidence="2">GTP-binding protein</fullName>
    </submittedName>
</protein>
<dbReference type="SMART" id="SM00833">
    <property type="entry name" value="CobW_C"/>
    <property type="match status" value="1"/>
</dbReference>
<evidence type="ECO:0000259" key="1">
    <source>
        <dbReference type="SMART" id="SM00833"/>
    </source>
</evidence>
<dbReference type="Gene3D" id="3.40.50.300">
    <property type="entry name" value="P-loop containing nucleotide triphosphate hydrolases"/>
    <property type="match status" value="1"/>
</dbReference>
<dbReference type="InterPro" id="IPR011629">
    <property type="entry name" value="CobW-like_C"/>
</dbReference>
<dbReference type="PANTHER" id="PTHR43603:SF1">
    <property type="entry name" value="ZINC-REGULATED GTPASE METALLOPROTEIN ACTIVATOR 1"/>
    <property type="match status" value="1"/>
</dbReference>
<evidence type="ECO:0000313" key="2">
    <source>
        <dbReference type="EMBL" id="MBO2990544.1"/>
    </source>
</evidence>
<feature type="domain" description="CobW C-terminal" evidence="1">
    <location>
        <begin position="203"/>
        <end position="311"/>
    </location>
</feature>
<dbReference type="PANTHER" id="PTHR43603">
    <property type="entry name" value="COBW DOMAIN-CONTAINING PROTEIN DDB_G0274527"/>
    <property type="match status" value="1"/>
</dbReference>
<dbReference type="Pfam" id="PF07683">
    <property type="entry name" value="CobW_C"/>
    <property type="match status" value="1"/>
</dbReference>
<name>A0A939QKT4_9MICO</name>
<organism evidence="2 3">
    <name type="scientific">Leucobacter tardus</name>
    <dbReference type="NCBI Taxonomy" id="501483"/>
    <lineage>
        <taxon>Bacteria</taxon>
        <taxon>Bacillati</taxon>
        <taxon>Actinomycetota</taxon>
        <taxon>Actinomycetes</taxon>
        <taxon>Micrococcales</taxon>
        <taxon>Microbacteriaceae</taxon>
        <taxon>Leucobacter</taxon>
    </lineage>
</organism>
<accession>A0A939QKT4</accession>
<gene>
    <name evidence="2" type="ORF">J4H85_11120</name>
</gene>
<dbReference type="Proteomes" id="UP000668403">
    <property type="component" value="Unassembled WGS sequence"/>
</dbReference>
<evidence type="ECO:0000313" key="3">
    <source>
        <dbReference type="Proteomes" id="UP000668403"/>
    </source>
</evidence>
<dbReference type="EMBL" id="JAGFBF010000005">
    <property type="protein sequence ID" value="MBO2990544.1"/>
    <property type="molecule type" value="Genomic_DNA"/>
</dbReference>
<dbReference type="AlphaFoldDB" id="A0A939QKT4"/>
<comment type="caution">
    <text evidence="2">The sequence shown here is derived from an EMBL/GenBank/DDBJ whole genome shotgun (WGS) entry which is preliminary data.</text>
</comment>
<sequence length="342" mass="37022">MQRTDVIVVTGVCGPERRRLAHQLARAGARHLISASRVGIDQLDDLGATDRALIECDAATQITEIIGALTDPAATETLHLTGVMCVTDALHLLDDLAADDFVATEVDANGAMLDCTARALLTVTQIEFASVIVIVNWETVPTPDLARLMALISHLSPLARLRLDGSPGTAAIEPVTYRREQQRAGWVRTLNGDADPHMTDRRVSSVRTEQMRPLHPGRLQTFLDRVEAGRYGHVVRSAGFCRFATRPRHGLYWDHVGRTIEFREADPDADLDLDLPETTGDTDLPHPGQALACIGIDLDAAGLHQALDAVALSDDEFMAGPAAWAGYPDPFPRSAPAEHGSD</sequence>
<dbReference type="InterPro" id="IPR051927">
    <property type="entry name" value="Zn_Chap_cDPG_Synth"/>
</dbReference>
<keyword evidence="3" id="KW-1185">Reference proteome</keyword>